<dbReference type="STRING" id="246200.SPO2892"/>
<dbReference type="AlphaFoldDB" id="Q5LPF6"/>
<dbReference type="PROSITE" id="PS50206">
    <property type="entry name" value="RHODANESE_3"/>
    <property type="match status" value="1"/>
</dbReference>
<dbReference type="RefSeq" id="WP_011048592.1">
    <property type="nucleotide sequence ID" value="NC_003911.12"/>
</dbReference>
<proteinExistence type="predicted"/>
<evidence type="ECO:0000313" key="2">
    <source>
        <dbReference type="EMBL" id="AAV96133.1"/>
    </source>
</evidence>
<dbReference type="SUPFAM" id="SSF52821">
    <property type="entry name" value="Rhodanese/Cell cycle control phosphatase"/>
    <property type="match status" value="1"/>
</dbReference>
<evidence type="ECO:0000259" key="1">
    <source>
        <dbReference type="PROSITE" id="PS50206"/>
    </source>
</evidence>
<dbReference type="EMBL" id="CP000031">
    <property type="protein sequence ID" value="AAV96133.1"/>
    <property type="molecule type" value="Genomic_DNA"/>
</dbReference>
<dbReference type="Proteomes" id="UP000001023">
    <property type="component" value="Chromosome"/>
</dbReference>
<feature type="domain" description="Rhodanese" evidence="1">
    <location>
        <begin position="54"/>
        <end position="154"/>
    </location>
</feature>
<evidence type="ECO:0000313" key="3">
    <source>
        <dbReference type="Proteomes" id="UP000001023"/>
    </source>
</evidence>
<dbReference type="SMART" id="SM00450">
    <property type="entry name" value="RHOD"/>
    <property type="match status" value="1"/>
</dbReference>
<name>Q5LPF6_RUEPO</name>
<dbReference type="InterPro" id="IPR036873">
    <property type="entry name" value="Rhodanese-like_dom_sf"/>
</dbReference>
<reference evidence="2 3" key="2">
    <citation type="journal article" date="2014" name="Stand. Genomic Sci.">
        <title>An updated genome annotation for the model marine bacterium Ruegeria pomeroyi DSS-3.</title>
        <authorList>
            <person name="Rivers A.R."/>
            <person name="Smith C.B."/>
            <person name="Moran M.A."/>
        </authorList>
    </citation>
    <scope>GENOME REANNOTATION</scope>
    <source>
        <strain evidence="3">ATCC 700808 / DSM 15171 / DSS-3</strain>
    </source>
</reference>
<accession>Q5LPF6</accession>
<dbReference type="PaxDb" id="246200-SPO2892"/>
<protein>
    <recommendedName>
        <fullName evidence="1">Rhodanese domain-containing protein</fullName>
    </recommendedName>
</protein>
<organism evidence="2 3">
    <name type="scientific">Ruegeria pomeroyi (strain ATCC 700808 / DSM 15171 / DSS-3)</name>
    <name type="common">Silicibacter pomeroyi</name>
    <dbReference type="NCBI Taxonomy" id="246200"/>
    <lineage>
        <taxon>Bacteria</taxon>
        <taxon>Pseudomonadati</taxon>
        <taxon>Pseudomonadota</taxon>
        <taxon>Alphaproteobacteria</taxon>
        <taxon>Rhodobacterales</taxon>
        <taxon>Roseobacteraceae</taxon>
        <taxon>Ruegeria</taxon>
    </lineage>
</organism>
<dbReference type="CDD" id="cd00158">
    <property type="entry name" value="RHOD"/>
    <property type="match status" value="1"/>
</dbReference>
<dbReference type="InterPro" id="IPR001763">
    <property type="entry name" value="Rhodanese-like_dom"/>
</dbReference>
<dbReference type="Gene3D" id="3.40.250.10">
    <property type="entry name" value="Rhodanese-like domain"/>
    <property type="match status" value="1"/>
</dbReference>
<dbReference type="KEGG" id="sil:SPO2892"/>
<gene>
    <name evidence="2" type="ordered locus">SPO2892</name>
</gene>
<dbReference type="Pfam" id="PF00581">
    <property type="entry name" value="Rhodanese"/>
    <property type="match status" value="1"/>
</dbReference>
<reference evidence="2 3" key="1">
    <citation type="journal article" date="2004" name="Nature">
        <title>Genome sequence of Silicibacter pomeroyi reveals adaptations to the marine environment.</title>
        <authorList>
            <person name="Moran M.A."/>
            <person name="Buchan A."/>
            <person name="Gonzalez J.M."/>
            <person name="Heidelberg J.F."/>
            <person name="Whitman W.B."/>
            <person name="Kiene R.P."/>
            <person name="Henriksen J.R."/>
            <person name="King G.M."/>
            <person name="Belas R."/>
            <person name="Fuqua C."/>
            <person name="Brinkac L."/>
            <person name="Lewis M."/>
            <person name="Johri S."/>
            <person name="Weaver B."/>
            <person name="Pai G."/>
            <person name="Eisen J.A."/>
            <person name="Rahe E."/>
            <person name="Sheldon W.M."/>
            <person name="Ye W."/>
            <person name="Miller T.R."/>
            <person name="Carlton J."/>
            <person name="Rasko D.A."/>
            <person name="Paulsen I.T."/>
            <person name="Ren Q."/>
            <person name="Daugherty S.C."/>
            <person name="Deboy R.T."/>
            <person name="Dodson R.J."/>
            <person name="Durkin A.S."/>
            <person name="Madupu R."/>
            <person name="Nelson W.C."/>
            <person name="Sullivan S.A."/>
            <person name="Rosovitz M.J."/>
            <person name="Haft D.H."/>
            <person name="Selengut J."/>
            <person name="Ward N."/>
        </authorList>
    </citation>
    <scope>NUCLEOTIDE SEQUENCE [LARGE SCALE GENOMIC DNA]</scope>
    <source>
        <strain evidence="3">ATCC 700808 / DSM 15171 / DSS-3</strain>
    </source>
</reference>
<keyword evidence="3" id="KW-1185">Reference proteome</keyword>
<dbReference type="HOGENOM" id="CLU_089574_10_2_5"/>
<sequence length="160" mass="16455">MSGTAILTHPMGRRAVLALGGAVLAGLAVREYLLTPEDFAGGDLSVEAAHEQANAGAVLLVDIRRPDEWASTGVGAGAQPLDMRRADFVAALDQLAGGDRARPIALICARGVRSARLANQLAQAGFTSIIDVPEGMLGSRAGPGWLRAGLPVVAHAEAQE</sequence>
<dbReference type="eggNOG" id="COG0607">
    <property type="taxonomic scope" value="Bacteria"/>
</dbReference>